<name>A0A0B6Z3H5_9EUPU</name>
<feature type="transmembrane region" description="Helical" evidence="5">
    <location>
        <begin position="56"/>
        <end position="77"/>
    </location>
</feature>
<dbReference type="AlphaFoldDB" id="A0A0B6Z3H5"/>
<comment type="subcellular location">
    <subcellularLocation>
        <location evidence="1">Endomembrane system</location>
        <topology evidence="1">Multi-pass membrane protein</topology>
    </subcellularLocation>
</comment>
<keyword evidence="2 5" id="KW-0812">Transmembrane</keyword>
<sequence length="91" mass="9572">MYGIISLLGVASMEVAPENLSGTAHSLATLGGNVGRVIAGYPLSVVATWMSWHESFLAVLLVSIASLGVSIVCVQVLQSRDDVKKESKRSV</sequence>
<gene>
    <name evidence="6" type="primary">ORF47459</name>
</gene>
<evidence type="ECO:0008006" key="7">
    <source>
        <dbReference type="Google" id="ProtNLM"/>
    </source>
</evidence>
<evidence type="ECO:0000256" key="3">
    <source>
        <dbReference type="ARBA" id="ARBA00022989"/>
    </source>
</evidence>
<dbReference type="SUPFAM" id="SSF103473">
    <property type="entry name" value="MFS general substrate transporter"/>
    <property type="match status" value="1"/>
</dbReference>
<dbReference type="GO" id="GO:0035435">
    <property type="term" value="P:phosphate ion transmembrane transport"/>
    <property type="evidence" value="ECO:0007669"/>
    <property type="project" value="TreeGrafter"/>
</dbReference>
<evidence type="ECO:0000256" key="2">
    <source>
        <dbReference type="ARBA" id="ARBA00022692"/>
    </source>
</evidence>
<evidence type="ECO:0000256" key="5">
    <source>
        <dbReference type="SAM" id="Phobius"/>
    </source>
</evidence>
<evidence type="ECO:0000313" key="6">
    <source>
        <dbReference type="EMBL" id="CEK63179.1"/>
    </source>
</evidence>
<evidence type="ECO:0000256" key="1">
    <source>
        <dbReference type="ARBA" id="ARBA00004127"/>
    </source>
</evidence>
<dbReference type="PANTHER" id="PTHR43826:SF3">
    <property type="entry name" value="GLUCOSE-6-PHOSPHATE EXCHANGER SLC37A4"/>
    <property type="match status" value="1"/>
</dbReference>
<accession>A0A0B6Z3H5</accession>
<organism evidence="6">
    <name type="scientific">Arion vulgaris</name>
    <dbReference type="NCBI Taxonomy" id="1028688"/>
    <lineage>
        <taxon>Eukaryota</taxon>
        <taxon>Metazoa</taxon>
        <taxon>Spiralia</taxon>
        <taxon>Lophotrochozoa</taxon>
        <taxon>Mollusca</taxon>
        <taxon>Gastropoda</taxon>
        <taxon>Heterobranchia</taxon>
        <taxon>Euthyneura</taxon>
        <taxon>Panpulmonata</taxon>
        <taxon>Eupulmonata</taxon>
        <taxon>Stylommatophora</taxon>
        <taxon>Helicina</taxon>
        <taxon>Arionoidea</taxon>
        <taxon>Arionidae</taxon>
        <taxon>Arion</taxon>
    </lineage>
</organism>
<dbReference type="InterPro" id="IPR051337">
    <property type="entry name" value="OPA_Antiporter"/>
</dbReference>
<proteinExistence type="predicted"/>
<dbReference type="GO" id="GO:0061513">
    <property type="term" value="F:glucose 6-phosphate:phosphate antiporter activity"/>
    <property type="evidence" value="ECO:0007669"/>
    <property type="project" value="TreeGrafter"/>
</dbReference>
<keyword evidence="3 5" id="KW-1133">Transmembrane helix</keyword>
<dbReference type="InterPro" id="IPR036259">
    <property type="entry name" value="MFS_trans_sf"/>
</dbReference>
<dbReference type="EMBL" id="HACG01016314">
    <property type="protein sequence ID" value="CEK63179.1"/>
    <property type="molecule type" value="Transcribed_RNA"/>
</dbReference>
<reference evidence="6" key="1">
    <citation type="submission" date="2014-12" db="EMBL/GenBank/DDBJ databases">
        <title>Insight into the proteome of Arion vulgaris.</title>
        <authorList>
            <person name="Aradska J."/>
            <person name="Bulat T."/>
            <person name="Smidak R."/>
            <person name="Sarate P."/>
            <person name="Gangsoo J."/>
            <person name="Sialana F."/>
            <person name="Bilban M."/>
            <person name="Lubec G."/>
        </authorList>
    </citation>
    <scope>NUCLEOTIDE SEQUENCE</scope>
    <source>
        <tissue evidence="6">Skin</tissue>
    </source>
</reference>
<dbReference type="PANTHER" id="PTHR43826">
    <property type="entry name" value="GLUCOSE-6-PHOSPHATE EXCHANGER SLC37A4"/>
    <property type="match status" value="1"/>
</dbReference>
<dbReference type="GO" id="GO:0005789">
    <property type="term" value="C:endoplasmic reticulum membrane"/>
    <property type="evidence" value="ECO:0007669"/>
    <property type="project" value="TreeGrafter"/>
</dbReference>
<dbReference type="Gene3D" id="1.20.1250.20">
    <property type="entry name" value="MFS general substrate transporter like domains"/>
    <property type="match status" value="1"/>
</dbReference>
<keyword evidence="4 5" id="KW-0472">Membrane</keyword>
<protein>
    <recommendedName>
        <fullName evidence="7">Major facilitator superfamily (MFS) profile domain-containing protein</fullName>
    </recommendedName>
</protein>
<evidence type="ECO:0000256" key="4">
    <source>
        <dbReference type="ARBA" id="ARBA00023136"/>
    </source>
</evidence>